<keyword evidence="4" id="KW-1185">Reference proteome</keyword>
<feature type="transmembrane region" description="Helical" evidence="2">
    <location>
        <begin position="22"/>
        <end position="43"/>
    </location>
</feature>
<feature type="region of interest" description="Disordered" evidence="1">
    <location>
        <begin position="266"/>
        <end position="300"/>
    </location>
</feature>
<dbReference type="Proteomes" id="UP001552527">
    <property type="component" value="Unassembled WGS sequence"/>
</dbReference>
<evidence type="ECO:0000313" key="3">
    <source>
        <dbReference type="EMBL" id="MEV5249909.1"/>
    </source>
</evidence>
<name>A0ABV3JP85_9ACTN</name>
<keyword evidence="2" id="KW-1133">Transmembrane helix</keyword>
<feature type="compositionally biased region" description="Polar residues" evidence="1">
    <location>
        <begin position="291"/>
        <end position="300"/>
    </location>
</feature>
<keyword evidence="2" id="KW-0812">Transmembrane</keyword>
<accession>A0ABV3JP85</accession>
<gene>
    <name evidence="3" type="ORF">AB0K95_32330</name>
</gene>
<sequence length="300" mass="31641">MTASAPVPVHQVAPRRRPARRLAWWAACLLCGGLIGFLFAVAGTVRGRRPTHRRVVLVSLAAAVQIVTAGYYATVSMVSDLPPCPPTAGLDGSITGRVSAEDDAWRNVVNAPVSGGAMLYAAARGGALCRCATNGIVVAEVPDGYARAGTMYGTIYVTHPEPGASPDRILRLSEHEARHTYQWAWATLLAGPTAFPTAYAGDELFFPGPRNHFERQAGLADGGYARAPDGGPSVTGWTMFLTLTLAGGGLAALRLRFRTTGSLRATASSQRSGSVAGRPHSLHTLTDRRSASLSELSHVR</sequence>
<evidence type="ECO:0000256" key="1">
    <source>
        <dbReference type="SAM" id="MobiDB-lite"/>
    </source>
</evidence>
<feature type="transmembrane region" description="Helical" evidence="2">
    <location>
        <begin position="234"/>
        <end position="255"/>
    </location>
</feature>
<evidence type="ECO:0000313" key="4">
    <source>
        <dbReference type="Proteomes" id="UP001552527"/>
    </source>
</evidence>
<proteinExistence type="predicted"/>
<dbReference type="EMBL" id="JBFATE010000024">
    <property type="protein sequence ID" value="MEV5249909.1"/>
    <property type="molecule type" value="Genomic_DNA"/>
</dbReference>
<reference evidence="3 4" key="1">
    <citation type="submission" date="2024-06" db="EMBL/GenBank/DDBJ databases">
        <title>The Natural Products Discovery Center: Release of the First 8490 Sequenced Strains for Exploring Actinobacteria Biosynthetic Diversity.</title>
        <authorList>
            <person name="Kalkreuter E."/>
            <person name="Kautsar S.A."/>
            <person name="Yang D."/>
            <person name="Bader C.D."/>
            <person name="Teijaro C.N."/>
            <person name="Fluegel L."/>
            <person name="Davis C.M."/>
            <person name="Simpson J.R."/>
            <person name="Lauterbach L."/>
            <person name="Steele A.D."/>
            <person name="Gui C."/>
            <person name="Meng S."/>
            <person name="Li G."/>
            <person name="Viehrig K."/>
            <person name="Ye F."/>
            <person name="Su P."/>
            <person name="Kiefer A.F."/>
            <person name="Nichols A."/>
            <person name="Cepeda A.J."/>
            <person name="Yan W."/>
            <person name="Fan B."/>
            <person name="Jiang Y."/>
            <person name="Adhikari A."/>
            <person name="Zheng C.-J."/>
            <person name="Schuster L."/>
            <person name="Cowan T.M."/>
            <person name="Smanski M.J."/>
            <person name="Chevrette M.G."/>
            <person name="De Carvalho L.P.S."/>
            <person name="Shen B."/>
        </authorList>
    </citation>
    <scope>NUCLEOTIDE SEQUENCE [LARGE SCALE GENOMIC DNA]</scope>
    <source>
        <strain evidence="3 4">NPDC052768</strain>
    </source>
</reference>
<evidence type="ECO:0000256" key="2">
    <source>
        <dbReference type="SAM" id="Phobius"/>
    </source>
</evidence>
<protein>
    <recommendedName>
        <fullName evidence="5">Integral membrane protein</fullName>
    </recommendedName>
</protein>
<organism evidence="3 4">
    <name type="scientific">Streptomyces werraensis</name>
    <dbReference type="NCBI Taxonomy" id="68284"/>
    <lineage>
        <taxon>Bacteria</taxon>
        <taxon>Bacillati</taxon>
        <taxon>Actinomycetota</taxon>
        <taxon>Actinomycetes</taxon>
        <taxon>Kitasatosporales</taxon>
        <taxon>Streptomycetaceae</taxon>
        <taxon>Streptomyces</taxon>
    </lineage>
</organism>
<comment type="caution">
    <text evidence="3">The sequence shown here is derived from an EMBL/GenBank/DDBJ whole genome shotgun (WGS) entry which is preliminary data.</text>
</comment>
<feature type="transmembrane region" description="Helical" evidence="2">
    <location>
        <begin position="55"/>
        <end position="73"/>
    </location>
</feature>
<keyword evidence="2" id="KW-0472">Membrane</keyword>
<dbReference type="RefSeq" id="WP_364027529.1">
    <property type="nucleotide sequence ID" value="NZ_JBFATD010000016.1"/>
</dbReference>
<evidence type="ECO:0008006" key="5">
    <source>
        <dbReference type="Google" id="ProtNLM"/>
    </source>
</evidence>